<evidence type="ECO:0000313" key="1">
    <source>
        <dbReference type="EnsemblMetazoa" id="CLYHEMP009269.1"/>
    </source>
</evidence>
<organism evidence="1 2">
    <name type="scientific">Clytia hemisphaerica</name>
    <dbReference type="NCBI Taxonomy" id="252671"/>
    <lineage>
        <taxon>Eukaryota</taxon>
        <taxon>Metazoa</taxon>
        <taxon>Cnidaria</taxon>
        <taxon>Hydrozoa</taxon>
        <taxon>Hydroidolina</taxon>
        <taxon>Leptothecata</taxon>
        <taxon>Obeliida</taxon>
        <taxon>Clytiidae</taxon>
        <taxon>Clytia</taxon>
    </lineage>
</organism>
<reference evidence="1" key="1">
    <citation type="submission" date="2021-01" db="UniProtKB">
        <authorList>
            <consortium name="EnsemblMetazoa"/>
        </authorList>
    </citation>
    <scope>IDENTIFICATION</scope>
</reference>
<protein>
    <submittedName>
        <fullName evidence="1">Uncharacterized protein</fullName>
    </submittedName>
</protein>
<accession>A0A7M5VDE7</accession>
<dbReference type="RefSeq" id="XP_066925386.1">
    <property type="nucleotide sequence ID" value="XM_067069285.1"/>
</dbReference>
<dbReference type="Proteomes" id="UP000594262">
    <property type="component" value="Unplaced"/>
</dbReference>
<name>A0A7M5VDE7_9CNID</name>
<dbReference type="AlphaFoldDB" id="A0A7M5VDE7"/>
<proteinExistence type="predicted"/>
<dbReference type="GeneID" id="136812761"/>
<sequence length="357" mass="40646">MVVKNKTEQIAEEFSKTPDQAWQNFEKLTTWLEREDVALKLSSDKKAYENFLKLYRQKVEPFIRESFYDIYFNNDRMKILAQQYEVEGNVEIPFLKDEKLAEISDWAVENLEPNGKFRKQPRYTYPPGEAVTFPDGDPRKQIMSEVNMTACSASLMKTDDIMMWVYHSPHLMEFTRKIMKFNAIYPYNECEIGLAINISRPVSPLKTYNGKKPELSLAFHFDSINSSPYSKDSTAIIQARGATGVIGIKDCKLGGERIVFPTVNREEVNTVQNIVSNFSSDADTIDTPFDGHRPKVVREPVAGVLCLFNGGNQLHAVASVKEGLRVIAAFLYCEENPDIAKDGNKNVMNNSVNAFYN</sequence>
<evidence type="ECO:0000313" key="2">
    <source>
        <dbReference type="Proteomes" id="UP000594262"/>
    </source>
</evidence>
<dbReference type="EnsemblMetazoa" id="CLYHEMT009269.1">
    <property type="protein sequence ID" value="CLYHEMP009269.1"/>
    <property type="gene ID" value="CLYHEMG009269"/>
</dbReference>
<keyword evidence="2" id="KW-1185">Reference proteome</keyword>